<reference evidence="4" key="1">
    <citation type="submission" date="2018-09" db="EMBL/GenBank/DDBJ databases">
        <authorList>
            <person name="Livingstone P.G."/>
            <person name="Whitworth D.E."/>
        </authorList>
    </citation>
    <scope>NUCLEOTIDE SEQUENCE [LARGE SCALE GENOMIC DNA]</scope>
    <source>
        <strain evidence="4">AB050A</strain>
    </source>
</reference>
<evidence type="ECO:0000256" key="2">
    <source>
        <dbReference type="SAM" id="SignalP"/>
    </source>
</evidence>
<accession>A0A3A8R2E8</accession>
<dbReference type="AlphaFoldDB" id="A0A3A8R2E8"/>
<dbReference type="EMBL" id="RAWK01000019">
    <property type="protein sequence ID" value="RKH72945.1"/>
    <property type="molecule type" value="Genomic_DNA"/>
</dbReference>
<protein>
    <submittedName>
        <fullName evidence="3">Uncharacterized protein</fullName>
    </submittedName>
</protein>
<comment type="caution">
    <text evidence="3">The sequence shown here is derived from an EMBL/GenBank/DDBJ whole genome shotgun (WGS) entry which is preliminary data.</text>
</comment>
<gene>
    <name evidence="3" type="ORF">D7W81_04980</name>
</gene>
<keyword evidence="4" id="KW-1185">Reference proteome</keyword>
<evidence type="ECO:0000313" key="3">
    <source>
        <dbReference type="EMBL" id="RKH72945.1"/>
    </source>
</evidence>
<evidence type="ECO:0000256" key="1">
    <source>
        <dbReference type="SAM" id="MobiDB-lite"/>
    </source>
</evidence>
<name>A0A3A8R2E8_9BACT</name>
<evidence type="ECO:0000313" key="4">
    <source>
        <dbReference type="Proteomes" id="UP000267003"/>
    </source>
</evidence>
<dbReference type="Pfam" id="PF19806">
    <property type="entry name" value="DUF6289"/>
    <property type="match status" value="1"/>
</dbReference>
<dbReference type="RefSeq" id="WP_120554158.1">
    <property type="nucleotide sequence ID" value="NZ_RAWK01000019.1"/>
</dbReference>
<keyword evidence="2" id="KW-0732">Signal</keyword>
<feature type="signal peptide" evidence="2">
    <location>
        <begin position="1"/>
        <end position="20"/>
    </location>
</feature>
<feature type="region of interest" description="Disordered" evidence="1">
    <location>
        <begin position="24"/>
        <end position="45"/>
    </location>
</feature>
<dbReference type="InterPro" id="IPR046256">
    <property type="entry name" value="DUF6289"/>
</dbReference>
<dbReference type="Proteomes" id="UP000267003">
    <property type="component" value="Unassembled WGS sequence"/>
</dbReference>
<dbReference type="OrthoDB" id="5521348at2"/>
<proteinExistence type="predicted"/>
<sequence>MLKRLLVSSLAVLSLQLAGCGGGMEEGEVQTPPTPVTDDKTQAGPINGLRYGTHVTYYSDSTRTTVVGMREWGCSSATSLINWGEESGYESTWKFICAQEPQE</sequence>
<organism evidence="3 4">
    <name type="scientific">Corallococcus aberystwythensis</name>
    <dbReference type="NCBI Taxonomy" id="2316722"/>
    <lineage>
        <taxon>Bacteria</taxon>
        <taxon>Pseudomonadati</taxon>
        <taxon>Myxococcota</taxon>
        <taxon>Myxococcia</taxon>
        <taxon>Myxococcales</taxon>
        <taxon>Cystobacterineae</taxon>
        <taxon>Myxococcaceae</taxon>
        <taxon>Corallococcus</taxon>
    </lineage>
</organism>
<feature type="chain" id="PRO_5017396064" evidence="2">
    <location>
        <begin position="21"/>
        <end position="103"/>
    </location>
</feature>